<proteinExistence type="predicted"/>
<evidence type="ECO:0000313" key="2">
    <source>
        <dbReference type="Proteomes" id="UP001596161"/>
    </source>
</evidence>
<accession>A0ABW0E5U0</accession>
<keyword evidence="2" id="KW-1185">Reference proteome</keyword>
<evidence type="ECO:0000313" key="1">
    <source>
        <dbReference type="EMBL" id="MFC5269663.1"/>
    </source>
</evidence>
<comment type="caution">
    <text evidence="1">The sequence shown here is derived from an EMBL/GenBank/DDBJ whole genome shotgun (WGS) entry which is preliminary data.</text>
</comment>
<protein>
    <submittedName>
        <fullName evidence="1">Uncharacterized protein</fullName>
    </submittedName>
</protein>
<dbReference type="RefSeq" id="WP_378016044.1">
    <property type="nucleotide sequence ID" value="NZ_JBHSKT010000002.1"/>
</dbReference>
<dbReference type="Proteomes" id="UP001596161">
    <property type="component" value="Unassembled WGS sequence"/>
</dbReference>
<organism evidence="1 2">
    <name type="scientific">Adhaeribacter terreus</name>
    <dbReference type="NCBI Taxonomy" id="529703"/>
    <lineage>
        <taxon>Bacteria</taxon>
        <taxon>Pseudomonadati</taxon>
        <taxon>Bacteroidota</taxon>
        <taxon>Cytophagia</taxon>
        <taxon>Cytophagales</taxon>
        <taxon>Hymenobacteraceae</taxon>
        <taxon>Adhaeribacter</taxon>
    </lineage>
</organism>
<gene>
    <name evidence="1" type="ORF">ACFPIB_03510</name>
</gene>
<dbReference type="EMBL" id="JBHSKT010000002">
    <property type="protein sequence ID" value="MFC5269663.1"/>
    <property type="molecule type" value="Genomic_DNA"/>
</dbReference>
<name>A0ABW0E5U0_9BACT</name>
<reference evidence="2" key="1">
    <citation type="journal article" date="2019" name="Int. J. Syst. Evol. Microbiol.">
        <title>The Global Catalogue of Microorganisms (GCM) 10K type strain sequencing project: providing services to taxonomists for standard genome sequencing and annotation.</title>
        <authorList>
            <consortium name="The Broad Institute Genomics Platform"/>
            <consortium name="The Broad Institute Genome Sequencing Center for Infectious Disease"/>
            <person name="Wu L."/>
            <person name="Ma J."/>
        </authorList>
    </citation>
    <scope>NUCLEOTIDE SEQUENCE [LARGE SCALE GENOMIC DNA]</scope>
    <source>
        <strain evidence="2">KACC 12602</strain>
    </source>
</reference>
<sequence length="61" mass="7166">MKKKLLIFLFILFTLGIGAYYLMPKVILMYACAEGGGRYDFKESRCIPYDELEKEKNLQNH</sequence>